<feature type="region of interest" description="Disordered" evidence="1">
    <location>
        <begin position="1"/>
        <end position="90"/>
    </location>
</feature>
<accession>A0A6J4MTL3</accession>
<name>A0A6J4MTL3_9ACTN</name>
<protein>
    <submittedName>
        <fullName evidence="2">Uncharacterized protein</fullName>
    </submittedName>
</protein>
<feature type="compositionally biased region" description="Basic and acidic residues" evidence="1">
    <location>
        <begin position="1"/>
        <end position="42"/>
    </location>
</feature>
<reference evidence="2" key="1">
    <citation type="submission" date="2020-02" db="EMBL/GenBank/DDBJ databases">
        <authorList>
            <person name="Meier V. D."/>
        </authorList>
    </citation>
    <scope>NUCLEOTIDE SEQUENCE</scope>
    <source>
        <strain evidence="2">AVDCRST_MAG47</strain>
    </source>
</reference>
<dbReference type="EMBL" id="CADCUK010000063">
    <property type="protein sequence ID" value="CAA9368349.1"/>
    <property type="molecule type" value="Genomic_DNA"/>
</dbReference>
<dbReference type="AlphaFoldDB" id="A0A6J4MTL3"/>
<gene>
    <name evidence="2" type="ORF">AVDCRST_MAG47-865</name>
</gene>
<sequence length="90" mass="10053">VRQDRERGGPGLDPRGDGRGQEGDRRNLEARLEGQDPADRPRRPGHRPPRGDRVRGHQRRGHQRGPALHRPQAGREGAPRGTGRRAQQAL</sequence>
<feature type="non-terminal residue" evidence="2">
    <location>
        <position position="90"/>
    </location>
</feature>
<evidence type="ECO:0000313" key="2">
    <source>
        <dbReference type="EMBL" id="CAA9368349.1"/>
    </source>
</evidence>
<feature type="non-terminal residue" evidence="2">
    <location>
        <position position="1"/>
    </location>
</feature>
<organism evidence="2">
    <name type="scientific">uncultured Nocardioidaceae bacterium</name>
    <dbReference type="NCBI Taxonomy" id="253824"/>
    <lineage>
        <taxon>Bacteria</taxon>
        <taxon>Bacillati</taxon>
        <taxon>Actinomycetota</taxon>
        <taxon>Actinomycetes</taxon>
        <taxon>Propionibacteriales</taxon>
        <taxon>Nocardioidaceae</taxon>
        <taxon>environmental samples</taxon>
    </lineage>
</organism>
<proteinExistence type="predicted"/>
<evidence type="ECO:0000256" key="1">
    <source>
        <dbReference type="SAM" id="MobiDB-lite"/>
    </source>
</evidence>